<proteinExistence type="inferred from homology"/>
<evidence type="ECO:0000256" key="5">
    <source>
        <dbReference type="SAM" id="MobiDB-lite"/>
    </source>
</evidence>
<protein>
    <submittedName>
        <fullName evidence="7">WXG100 family type VII secretion target</fullName>
    </submittedName>
</protein>
<dbReference type="InterPro" id="IPR000064">
    <property type="entry name" value="NLP_P60_dom"/>
</dbReference>
<gene>
    <name evidence="7" type="ORF">OUY22_20920</name>
</gene>
<dbReference type="RefSeq" id="WP_270156753.1">
    <property type="nucleotide sequence ID" value="NZ_JAPNNL010000085.1"/>
</dbReference>
<dbReference type="SUPFAM" id="SSF140453">
    <property type="entry name" value="EsxAB dimer-like"/>
    <property type="match status" value="1"/>
</dbReference>
<dbReference type="SUPFAM" id="SSF54001">
    <property type="entry name" value="Cysteine proteinases"/>
    <property type="match status" value="1"/>
</dbReference>
<evidence type="ECO:0000256" key="4">
    <source>
        <dbReference type="ARBA" id="ARBA00022807"/>
    </source>
</evidence>
<evidence type="ECO:0000256" key="1">
    <source>
        <dbReference type="ARBA" id="ARBA00007074"/>
    </source>
</evidence>
<dbReference type="Proteomes" id="UP001144036">
    <property type="component" value="Unassembled WGS sequence"/>
</dbReference>
<sequence>MDLATRVSQLPGRGGELAAILRSVSGDPASIRGIADRWEKTAGTVSELTGRVKTAVQDVDTAWQGASADAFDGYMRGYQKAGAALHDVLAKSAASLDTAAEALETAEVTIRSICSRLVDYAGKNPDDDDAVAAEVSNAISQATPHQKTANTAVSNAMKAIKDQLGGQEATFAAIKAPGDQTFVPAPGHTVEWKPSPLPQDAPPATTPAGNGGIPAAGNGPTSSAGPAGGGGGTGEPPTPLPFEPGTATGDRIVEAARLHLGKPYVWGANGPNAFDCSGLVYYVLNQAGIEIGDTTAAGYQASGKPVSTPQPGDMVFFGDPAGHVGVYIGNGQMIHAPNSTTVVQVANVADDGRAVSYRRFT</sequence>
<feature type="compositionally biased region" description="Low complexity" evidence="5">
    <location>
        <begin position="215"/>
        <end position="225"/>
    </location>
</feature>
<comment type="similarity">
    <text evidence="1">Belongs to the peptidase C40 family.</text>
</comment>
<organism evidence="7 8">
    <name type="scientific">Nonomuraea corallina</name>
    <dbReference type="NCBI Taxonomy" id="2989783"/>
    <lineage>
        <taxon>Bacteria</taxon>
        <taxon>Bacillati</taxon>
        <taxon>Actinomycetota</taxon>
        <taxon>Actinomycetes</taxon>
        <taxon>Streptosporangiales</taxon>
        <taxon>Streptosporangiaceae</taxon>
        <taxon>Nonomuraea</taxon>
    </lineage>
</organism>
<accession>A0ABT4SG38</accession>
<feature type="region of interest" description="Disordered" evidence="5">
    <location>
        <begin position="177"/>
        <end position="247"/>
    </location>
</feature>
<evidence type="ECO:0000313" key="8">
    <source>
        <dbReference type="Proteomes" id="UP001144036"/>
    </source>
</evidence>
<dbReference type="NCBIfam" id="TIGR03930">
    <property type="entry name" value="WXG100_ESAT6"/>
    <property type="match status" value="1"/>
</dbReference>
<evidence type="ECO:0000313" key="7">
    <source>
        <dbReference type="EMBL" id="MDA0635891.1"/>
    </source>
</evidence>
<dbReference type="InterPro" id="IPR051794">
    <property type="entry name" value="PG_Endopeptidase_C40"/>
</dbReference>
<reference evidence="7" key="1">
    <citation type="submission" date="2022-11" db="EMBL/GenBank/DDBJ databases">
        <title>Nonomuraea corallina sp. nov., a new species of the genus Nonomuraea isolated from sea side sediment in Thai sea.</title>
        <authorList>
            <person name="Ngamcharungchit C."/>
            <person name="Matsumoto A."/>
            <person name="Suriyachadkun C."/>
            <person name="Panbangred W."/>
            <person name="Inahashi Y."/>
            <person name="Intra B."/>
        </authorList>
    </citation>
    <scope>NUCLEOTIDE SEQUENCE</scope>
    <source>
        <strain evidence="7">MCN248</strain>
    </source>
</reference>
<evidence type="ECO:0000256" key="3">
    <source>
        <dbReference type="ARBA" id="ARBA00022801"/>
    </source>
</evidence>
<feature type="domain" description="NlpC/P60" evidence="6">
    <location>
        <begin position="246"/>
        <end position="361"/>
    </location>
</feature>
<dbReference type="InterPro" id="IPR036689">
    <property type="entry name" value="ESAT-6-like_sf"/>
</dbReference>
<evidence type="ECO:0000256" key="2">
    <source>
        <dbReference type="ARBA" id="ARBA00022670"/>
    </source>
</evidence>
<dbReference type="PANTHER" id="PTHR47359">
    <property type="entry name" value="PEPTIDOGLYCAN DL-ENDOPEPTIDASE CWLO"/>
    <property type="match status" value="1"/>
</dbReference>
<dbReference type="Pfam" id="PF06013">
    <property type="entry name" value="WXG100"/>
    <property type="match status" value="1"/>
</dbReference>
<dbReference type="InterPro" id="IPR010310">
    <property type="entry name" value="T7SS_ESAT-6-like"/>
</dbReference>
<keyword evidence="4" id="KW-0788">Thiol protease</keyword>
<dbReference type="EMBL" id="JAPNNL010000085">
    <property type="protein sequence ID" value="MDA0635891.1"/>
    <property type="molecule type" value="Genomic_DNA"/>
</dbReference>
<dbReference type="InterPro" id="IPR038765">
    <property type="entry name" value="Papain-like_cys_pep_sf"/>
</dbReference>
<dbReference type="Pfam" id="PF00877">
    <property type="entry name" value="NLPC_P60"/>
    <property type="match status" value="1"/>
</dbReference>
<dbReference type="Gene3D" id="3.90.1720.10">
    <property type="entry name" value="endopeptidase domain like (from Nostoc punctiforme)"/>
    <property type="match status" value="1"/>
</dbReference>
<comment type="caution">
    <text evidence="7">The sequence shown here is derived from an EMBL/GenBank/DDBJ whole genome shotgun (WGS) entry which is preliminary data.</text>
</comment>
<keyword evidence="2" id="KW-0645">Protease</keyword>
<dbReference type="Gene3D" id="1.10.287.1060">
    <property type="entry name" value="ESAT-6-like"/>
    <property type="match status" value="1"/>
</dbReference>
<keyword evidence="8" id="KW-1185">Reference proteome</keyword>
<dbReference type="PROSITE" id="PS51935">
    <property type="entry name" value="NLPC_P60"/>
    <property type="match status" value="1"/>
</dbReference>
<name>A0ABT4SG38_9ACTN</name>
<feature type="compositionally biased region" description="Pro residues" evidence="5">
    <location>
        <begin position="195"/>
        <end position="205"/>
    </location>
</feature>
<keyword evidence="3" id="KW-0378">Hydrolase</keyword>
<dbReference type="PANTHER" id="PTHR47359:SF3">
    <property type="entry name" value="NLP_P60 DOMAIN-CONTAINING PROTEIN-RELATED"/>
    <property type="match status" value="1"/>
</dbReference>
<evidence type="ECO:0000259" key="6">
    <source>
        <dbReference type="PROSITE" id="PS51935"/>
    </source>
</evidence>